<accession>A0A2M8DAC8</accession>
<comment type="caution">
    <text evidence="7">The sequence shown here is derived from an EMBL/GenBank/DDBJ whole genome shotgun (WGS) entry which is preliminary data.</text>
</comment>
<dbReference type="AlphaFoldDB" id="A0A2M8DAC8"/>
<evidence type="ECO:0000256" key="3">
    <source>
        <dbReference type="ARBA" id="ARBA00023274"/>
    </source>
</evidence>
<protein>
    <recommendedName>
        <fullName evidence="4 5">Small ribosomal subunit protein uS2</fullName>
    </recommendedName>
</protein>
<evidence type="ECO:0000256" key="4">
    <source>
        <dbReference type="ARBA" id="ARBA00035256"/>
    </source>
</evidence>
<evidence type="ECO:0000256" key="2">
    <source>
        <dbReference type="ARBA" id="ARBA00022980"/>
    </source>
</evidence>
<evidence type="ECO:0000256" key="6">
    <source>
        <dbReference type="RuleBase" id="RU003631"/>
    </source>
</evidence>
<dbReference type="PANTHER" id="PTHR12534:SF0">
    <property type="entry name" value="SMALL RIBOSOMAL SUBUNIT PROTEIN US2M"/>
    <property type="match status" value="1"/>
</dbReference>
<dbReference type="InterPro" id="IPR001865">
    <property type="entry name" value="Ribosomal_uS2"/>
</dbReference>
<proteinExistence type="inferred from homology"/>
<dbReference type="PROSITE" id="PS00963">
    <property type="entry name" value="RIBOSOMAL_S2_2"/>
    <property type="match status" value="1"/>
</dbReference>
<dbReference type="SUPFAM" id="SSF52313">
    <property type="entry name" value="Ribosomal protein S2"/>
    <property type="match status" value="1"/>
</dbReference>
<name>A0A2M8DAC8_9BACT</name>
<dbReference type="InterPro" id="IPR018130">
    <property type="entry name" value="Ribosomal_uS2_CS"/>
</dbReference>
<dbReference type="Proteomes" id="UP000229236">
    <property type="component" value="Unassembled WGS sequence"/>
</dbReference>
<reference evidence="8" key="1">
    <citation type="submission" date="2017-09" db="EMBL/GenBank/DDBJ databases">
        <title>Depth-based differentiation of microbial function through sediment-hosted aquifers and enrichment of novel symbionts in the deep terrestrial subsurface.</title>
        <authorList>
            <person name="Probst A.J."/>
            <person name="Ladd B."/>
            <person name="Jarett J.K."/>
            <person name="Geller-Mcgrath D.E."/>
            <person name="Sieber C.M.K."/>
            <person name="Emerson J.B."/>
            <person name="Anantharaman K."/>
            <person name="Thomas B.C."/>
            <person name="Malmstrom R."/>
            <person name="Stieglmeier M."/>
            <person name="Klingl A."/>
            <person name="Woyke T."/>
            <person name="Ryan C.M."/>
            <person name="Banfield J.F."/>
        </authorList>
    </citation>
    <scope>NUCLEOTIDE SEQUENCE [LARGE SCALE GENOMIC DNA]</scope>
</reference>
<evidence type="ECO:0000313" key="7">
    <source>
        <dbReference type="EMBL" id="PJB84121.1"/>
    </source>
</evidence>
<dbReference type="GO" id="GO:0006412">
    <property type="term" value="P:translation"/>
    <property type="evidence" value="ECO:0007669"/>
    <property type="project" value="UniProtKB-UniRule"/>
</dbReference>
<evidence type="ECO:0000313" key="8">
    <source>
        <dbReference type="Proteomes" id="UP000229236"/>
    </source>
</evidence>
<organism evidence="7 8">
    <name type="scientific">Candidatus Yonathbacteria bacterium CG_4_9_14_0_8_um_filter_46_47</name>
    <dbReference type="NCBI Taxonomy" id="1975106"/>
    <lineage>
        <taxon>Bacteria</taxon>
        <taxon>Candidatus Yonathiibacteriota</taxon>
    </lineage>
</organism>
<dbReference type="EMBL" id="PFTM01000006">
    <property type="protein sequence ID" value="PJB84121.1"/>
    <property type="molecule type" value="Genomic_DNA"/>
</dbReference>
<dbReference type="InterPro" id="IPR005706">
    <property type="entry name" value="Ribosomal_uS2_bac/mit/plastid"/>
</dbReference>
<dbReference type="PRINTS" id="PR00395">
    <property type="entry name" value="RIBOSOMALS2"/>
</dbReference>
<dbReference type="Gene3D" id="3.40.50.10490">
    <property type="entry name" value="Glucose-6-phosphate isomerase like protein, domain 1"/>
    <property type="match status" value="1"/>
</dbReference>
<dbReference type="HAMAP" id="MF_00291_B">
    <property type="entry name" value="Ribosomal_uS2_B"/>
    <property type="match status" value="1"/>
</dbReference>
<gene>
    <name evidence="5 7" type="primary">rpsB</name>
    <name evidence="7" type="ORF">CO088_00110</name>
</gene>
<dbReference type="GO" id="GO:0003735">
    <property type="term" value="F:structural constituent of ribosome"/>
    <property type="evidence" value="ECO:0007669"/>
    <property type="project" value="InterPro"/>
</dbReference>
<comment type="similarity">
    <text evidence="1 5 6">Belongs to the universal ribosomal protein uS2 family.</text>
</comment>
<evidence type="ECO:0000256" key="5">
    <source>
        <dbReference type="HAMAP-Rule" id="MF_00291"/>
    </source>
</evidence>
<keyword evidence="3 5" id="KW-0687">Ribonucleoprotein</keyword>
<sequence length="239" mass="26501">MKSDMINTDEKGQKETLDRMFAAGAHFAYSKSRRHSSAKKFIFGVKNSVEIFDLEKTASCLADAEAFVATLGKRKNTILFVGTKNEARRIVVSAATALDMPYVANRWVGGTLTNFLEIKKRIEYFADLSAKKERGELVKYTKKEQLNLTREIEKFNKLFSGLVSMKELPAAMFVIDPKSEHIAVAEAHNLGIPVVSISGSDCNMGWSNYPIPANDAAITSIAFFTDRIVAAYRAGTVKE</sequence>
<dbReference type="GO" id="GO:0022627">
    <property type="term" value="C:cytosolic small ribosomal subunit"/>
    <property type="evidence" value="ECO:0007669"/>
    <property type="project" value="TreeGrafter"/>
</dbReference>
<dbReference type="Pfam" id="PF00318">
    <property type="entry name" value="Ribosomal_S2"/>
    <property type="match status" value="1"/>
</dbReference>
<dbReference type="PANTHER" id="PTHR12534">
    <property type="entry name" value="30S RIBOSOMAL PROTEIN S2 PROKARYOTIC AND ORGANELLAR"/>
    <property type="match status" value="1"/>
</dbReference>
<evidence type="ECO:0000256" key="1">
    <source>
        <dbReference type="ARBA" id="ARBA00006242"/>
    </source>
</evidence>
<dbReference type="NCBIfam" id="TIGR01011">
    <property type="entry name" value="rpsB_bact"/>
    <property type="match status" value="1"/>
</dbReference>
<dbReference type="InterPro" id="IPR023591">
    <property type="entry name" value="Ribosomal_uS2_flav_dom_sf"/>
</dbReference>
<dbReference type="Gene3D" id="1.10.287.610">
    <property type="entry name" value="Helix hairpin bin"/>
    <property type="match status" value="1"/>
</dbReference>
<dbReference type="CDD" id="cd01425">
    <property type="entry name" value="RPS2"/>
    <property type="match status" value="1"/>
</dbReference>
<keyword evidence="2 5" id="KW-0689">Ribosomal protein</keyword>